<dbReference type="AlphaFoldDB" id="A0A238UX68"/>
<evidence type="ECO:0000313" key="1">
    <source>
        <dbReference type="EMBL" id="SNR26815.1"/>
    </source>
</evidence>
<proteinExistence type="predicted"/>
<organism evidence="1 2">
    <name type="scientific">Puniceibacterium sediminis</name>
    <dbReference type="NCBI Taxonomy" id="1608407"/>
    <lineage>
        <taxon>Bacteria</taxon>
        <taxon>Pseudomonadati</taxon>
        <taxon>Pseudomonadota</taxon>
        <taxon>Alphaproteobacteria</taxon>
        <taxon>Rhodobacterales</taxon>
        <taxon>Paracoccaceae</taxon>
        <taxon>Puniceibacterium</taxon>
    </lineage>
</organism>
<reference evidence="1 2" key="1">
    <citation type="submission" date="2017-06" db="EMBL/GenBank/DDBJ databases">
        <authorList>
            <person name="Kim H.J."/>
            <person name="Triplett B.A."/>
        </authorList>
    </citation>
    <scope>NUCLEOTIDE SEQUENCE [LARGE SCALE GENOMIC DNA]</scope>
    <source>
        <strain evidence="1 2">DSM 29052</strain>
    </source>
</reference>
<gene>
    <name evidence="1" type="ORF">SAMN06265370_101291</name>
</gene>
<accession>A0A238UX68</accession>
<protein>
    <submittedName>
        <fullName evidence="1">Uncharacterized protein</fullName>
    </submittedName>
</protein>
<keyword evidence="2" id="KW-1185">Reference proteome</keyword>
<dbReference type="EMBL" id="FZNN01000001">
    <property type="protein sequence ID" value="SNR26815.1"/>
    <property type="molecule type" value="Genomic_DNA"/>
</dbReference>
<dbReference type="Proteomes" id="UP000198417">
    <property type="component" value="Unassembled WGS sequence"/>
</dbReference>
<name>A0A238UX68_9RHOB</name>
<evidence type="ECO:0000313" key="2">
    <source>
        <dbReference type="Proteomes" id="UP000198417"/>
    </source>
</evidence>
<sequence>MLKEFGVEIGADFCQARSAWSAWSIAARE</sequence>